<protein>
    <recommendedName>
        <fullName evidence="5">Lipase domain-containing protein</fullName>
    </recommendedName>
</protein>
<dbReference type="InterPro" id="IPR029058">
    <property type="entry name" value="AB_hydrolase_fold"/>
</dbReference>
<evidence type="ECO:0000259" key="5">
    <source>
        <dbReference type="Pfam" id="PF00151"/>
    </source>
</evidence>
<name>U4U9D9_DENPD</name>
<dbReference type="PANTHER" id="PTHR11610:SF173">
    <property type="entry name" value="LIPASE DOMAIN-CONTAINING PROTEIN-RELATED"/>
    <property type="match status" value="1"/>
</dbReference>
<dbReference type="InterPro" id="IPR000734">
    <property type="entry name" value="TAG_lipase"/>
</dbReference>
<evidence type="ECO:0000256" key="2">
    <source>
        <dbReference type="ARBA" id="ARBA00010701"/>
    </source>
</evidence>
<comment type="similarity">
    <text evidence="2 4">Belongs to the AB hydrolase superfamily. Lipase family.</text>
</comment>
<gene>
    <name evidence="6" type="ORF">D910_07040</name>
</gene>
<organism evidence="6 7">
    <name type="scientific">Dendroctonus ponderosae</name>
    <name type="common">Mountain pine beetle</name>
    <dbReference type="NCBI Taxonomy" id="77166"/>
    <lineage>
        <taxon>Eukaryota</taxon>
        <taxon>Metazoa</taxon>
        <taxon>Ecdysozoa</taxon>
        <taxon>Arthropoda</taxon>
        <taxon>Hexapoda</taxon>
        <taxon>Insecta</taxon>
        <taxon>Pterygota</taxon>
        <taxon>Neoptera</taxon>
        <taxon>Endopterygota</taxon>
        <taxon>Coleoptera</taxon>
        <taxon>Polyphaga</taxon>
        <taxon>Cucujiformia</taxon>
        <taxon>Curculionidae</taxon>
        <taxon>Scolytinae</taxon>
        <taxon>Dendroctonus</taxon>
    </lineage>
</organism>
<keyword evidence="3" id="KW-0964">Secreted</keyword>
<dbReference type="GO" id="GO:0017171">
    <property type="term" value="F:serine hydrolase activity"/>
    <property type="evidence" value="ECO:0007669"/>
    <property type="project" value="TreeGrafter"/>
</dbReference>
<evidence type="ECO:0000313" key="6">
    <source>
        <dbReference type="EMBL" id="ERL89677.1"/>
    </source>
</evidence>
<dbReference type="AlphaFoldDB" id="U4U9D9"/>
<accession>U4U9D9</accession>
<dbReference type="PANTHER" id="PTHR11610">
    <property type="entry name" value="LIPASE"/>
    <property type="match status" value="1"/>
</dbReference>
<dbReference type="Gene3D" id="3.40.50.1820">
    <property type="entry name" value="alpha/beta hydrolase"/>
    <property type="match status" value="1"/>
</dbReference>
<dbReference type="SUPFAM" id="SSF53474">
    <property type="entry name" value="alpha/beta-Hydrolases"/>
    <property type="match status" value="1"/>
</dbReference>
<sequence>MRDELLKAEDLNVIVVDWAGGSLPLYTQATANTRLVGLEIAHLINYLLIKHFR</sequence>
<dbReference type="Pfam" id="PF00151">
    <property type="entry name" value="Lipase"/>
    <property type="match status" value="1"/>
</dbReference>
<reference evidence="6 7" key="1">
    <citation type="journal article" date="2013" name="Genome Biol.">
        <title>Draft genome of the mountain pine beetle, Dendroctonus ponderosae Hopkins, a major forest pest.</title>
        <authorList>
            <person name="Keeling C.I."/>
            <person name="Yuen M.M."/>
            <person name="Liao N.Y."/>
            <person name="Docking T.R."/>
            <person name="Chan S.K."/>
            <person name="Taylor G.A."/>
            <person name="Palmquist D.L."/>
            <person name="Jackman S.D."/>
            <person name="Nguyen A."/>
            <person name="Li M."/>
            <person name="Henderson H."/>
            <person name="Janes J.K."/>
            <person name="Zhao Y."/>
            <person name="Pandoh P."/>
            <person name="Moore R."/>
            <person name="Sperling F.A."/>
            <person name="Huber D.P."/>
            <person name="Birol I."/>
            <person name="Jones S.J."/>
            <person name="Bohlmann J."/>
        </authorList>
    </citation>
    <scope>NUCLEOTIDE SEQUENCE</scope>
</reference>
<dbReference type="InterPro" id="IPR013818">
    <property type="entry name" value="Lipase"/>
</dbReference>
<proteinExistence type="inferred from homology"/>
<comment type="subcellular location">
    <subcellularLocation>
        <location evidence="1">Secreted</location>
    </subcellularLocation>
</comment>
<dbReference type="Proteomes" id="UP000030742">
    <property type="component" value="Unassembled WGS sequence"/>
</dbReference>
<feature type="domain" description="Lipase" evidence="5">
    <location>
        <begin position="3"/>
        <end position="47"/>
    </location>
</feature>
<evidence type="ECO:0000256" key="3">
    <source>
        <dbReference type="ARBA" id="ARBA00022525"/>
    </source>
</evidence>
<dbReference type="GO" id="GO:0016042">
    <property type="term" value="P:lipid catabolic process"/>
    <property type="evidence" value="ECO:0007669"/>
    <property type="project" value="TreeGrafter"/>
</dbReference>
<evidence type="ECO:0000256" key="4">
    <source>
        <dbReference type="RuleBase" id="RU004262"/>
    </source>
</evidence>
<dbReference type="GO" id="GO:0016298">
    <property type="term" value="F:lipase activity"/>
    <property type="evidence" value="ECO:0007669"/>
    <property type="project" value="InterPro"/>
</dbReference>
<evidence type="ECO:0000313" key="7">
    <source>
        <dbReference type="Proteomes" id="UP000030742"/>
    </source>
</evidence>
<evidence type="ECO:0000256" key="1">
    <source>
        <dbReference type="ARBA" id="ARBA00004613"/>
    </source>
</evidence>
<dbReference type="EMBL" id="KB632186">
    <property type="protein sequence ID" value="ERL89677.1"/>
    <property type="molecule type" value="Genomic_DNA"/>
</dbReference>
<dbReference type="GO" id="GO:0005615">
    <property type="term" value="C:extracellular space"/>
    <property type="evidence" value="ECO:0007669"/>
    <property type="project" value="TreeGrafter"/>
</dbReference>